<protein>
    <submittedName>
        <fullName evidence="1">Uncharacterized protein</fullName>
    </submittedName>
</protein>
<organism evidence="1 2">
    <name type="scientific">Streptomyces caledonius</name>
    <dbReference type="NCBI Taxonomy" id="3134107"/>
    <lineage>
        <taxon>Bacteria</taxon>
        <taxon>Bacillati</taxon>
        <taxon>Actinomycetota</taxon>
        <taxon>Actinomycetes</taxon>
        <taxon>Kitasatosporales</taxon>
        <taxon>Streptomycetaceae</taxon>
        <taxon>Streptomyces</taxon>
    </lineage>
</organism>
<proteinExistence type="predicted"/>
<dbReference type="Proteomes" id="UP001382904">
    <property type="component" value="Unassembled WGS sequence"/>
</dbReference>
<dbReference type="EMBL" id="JBBKAM010000002">
    <property type="protein sequence ID" value="MEJ8642508.1"/>
    <property type="molecule type" value="Genomic_DNA"/>
</dbReference>
<comment type="caution">
    <text evidence="1">The sequence shown here is derived from an EMBL/GenBank/DDBJ whole genome shotgun (WGS) entry which is preliminary data.</text>
</comment>
<evidence type="ECO:0000313" key="2">
    <source>
        <dbReference type="Proteomes" id="UP001382904"/>
    </source>
</evidence>
<gene>
    <name evidence="1" type="ORF">WKI68_15995</name>
</gene>
<sequence length="78" mass="8447">MRPARSTPARLRSGTEGVLMAVINEDVSDSVHQHWMEELAYIRGASGREFTTAVDNVEPAEWPSASADGHSPPSLRSA</sequence>
<evidence type="ECO:0000313" key="1">
    <source>
        <dbReference type="EMBL" id="MEJ8642508.1"/>
    </source>
</evidence>
<keyword evidence="2" id="KW-1185">Reference proteome</keyword>
<reference evidence="1 2" key="1">
    <citation type="submission" date="2024-03" db="EMBL/GenBank/DDBJ databases">
        <title>Novel Streptomyces species of biotechnological and ecological value are a feature of Machair soil.</title>
        <authorList>
            <person name="Prole J.R."/>
            <person name="Goodfellow M."/>
            <person name="Allenby N."/>
            <person name="Ward A.C."/>
        </authorList>
    </citation>
    <scope>NUCLEOTIDE SEQUENCE [LARGE SCALE GENOMIC DNA]</scope>
    <source>
        <strain evidence="1 2">MS1.HAVA.3</strain>
    </source>
</reference>
<accession>A0ABU8U3P7</accession>
<name>A0ABU8U3P7_9ACTN</name>